<name>A0A6A5XV37_9PLEO</name>
<dbReference type="AlphaFoldDB" id="A0A6A5XV37"/>
<dbReference type="Proteomes" id="UP000799778">
    <property type="component" value="Unassembled WGS sequence"/>
</dbReference>
<proteinExistence type="predicted"/>
<organism evidence="1 2">
    <name type="scientific">Aaosphaeria arxii CBS 175.79</name>
    <dbReference type="NCBI Taxonomy" id="1450172"/>
    <lineage>
        <taxon>Eukaryota</taxon>
        <taxon>Fungi</taxon>
        <taxon>Dikarya</taxon>
        <taxon>Ascomycota</taxon>
        <taxon>Pezizomycotina</taxon>
        <taxon>Dothideomycetes</taxon>
        <taxon>Pleosporomycetidae</taxon>
        <taxon>Pleosporales</taxon>
        <taxon>Pleosporales incertae sedis</taxon>
        <taxon>Aaosphaeria</taxon>
    </lineage>
</organism>
<dbReference type="RefSeq" id="XP_033385517.1">
    <property type="nucleotide sequence ID" value="XM_033527423.1"/>
</dbReference>
<dbReference type="EMBL" id="ML978068">
    <property type="protein sequence ID" value="KAF2017178.1"/>
    <property type="molecule type" value="Genomic_DNA"/>
</dbReference>
<dbReference type="GeneID" id="54284820"/>
<evidence type="ECO:0000313" key="2">
    <source>
        <dbReference type="Proteomes" id="UP000799778"/>
    </source>
</evidence>
<accession>A0A6A5XV37</accession>
<sequence>MTKISPSVRAKLINYLDAATLFGLRPCPTPAPDFIESARAAHRKLTLIVAFDTNLELYYFRKANADIFSEDLNLVDAGCNVAASDPLARKASVTTTCEQYKSKFKSSKRFGEKFETKTRIKYESKLPNGKKKFKKMTIFHGAHDGSNDAYWTLRAFLMGIHRVASKKDASLMLTALPRHPFPCEFRVISVDFEGGQNIPRQLGLAEIDSTSLQSLAYDDWIEAINVRSIFCEEEKDYRNPFCLPDTGPQFCDHELYETSADFSRAIMGVFAGDESIPLSGESPSEMSAIELGKALQET</sequence>
<evidence type="ECO:0000313" key="1">
    <source>
        <dbReference type="EMBL" id="KAF2017178.1"/>
    </source>
</evidence>
<reference evidence="1" key="1">
    <citation type="journal article" date="2020" name="Stud. Mycol.">
        <title>101 Dothideomycetes genomes: a test case for predicting lifestyles and emergence of pathogens.</title>
        <authorList>
            <person name="Haridas S."/>
            <person name="Albert R."/>
            <person name="Binder M."/>
            <person name="Bloem J."/>
            <person name="Labutti K."/>
            <person name="Salamov A."/>
            <person name="Andreopoulos B."/>
            <person name="Baker S."/>
            <person name="Barry K."/>
            <person name="Bills G."/>
            <person name="Bluhm B."/>
            <person name="Cannon C."/>
            <person name="Castanera R."/>
            <person name="Culley D."/>
            <person name="Daum C."/>
            <person name="Ezra D."/>
            <person name="Gonzalez J."/>
            <person name="Henrissat B."/>
            <person name="Kuo A."/>
            <person name="Liang C."/>
            <person name="Lipzen A."/>
            <person name="Lutzoni F."/>
            <person name="Magnuson J."/>
            <person name="Mondo S."/>
            <person name="Nolan M."/>
            <person name="Ohm R."/>
            <person name="Pangilinan J."/>
            <person name="Park H.-J."/>
            <person name="Ramirez L."/>
            <person name="Alfaro M."/>
            <person name="Sun H."/>
            <person name="Tritt A."/>
            <person name="Yoshinaga Y."/>
            <person name="Zwiers L.-H."/>
            <person name="Turgeon B."/>
            <person name="Goodwin S."/>
            <person name="Spatafora J."/>
            <person name="Crous P."/>
            <person name="Grigoriev I."/>
        </authorList>
    </citation>
    <scope>NUCLEOTIDE SEQUENCE</scope>
    <source>
        <strain evidence="1">CBS 175.79</strain>
    </source>
</reference>
<keyword evidence="2" id="KW-1185">Reference proteome</keyword>
<protein>
    <submittedName>
        <fullName evidence="1">Uncharacterized protein</fullName>
    </submittedName>
</protein>
<gene>
    <name evidence="1" type="ORF">BU24DRAFT_420207</name>
</gene>